<feature type="domain" description="EngC GTPase" evidence="11">
    <location>
        <begin position="67"/>
        <end position="211"/>
    </location>
</feature>
<evidence type="ECO:0000256" key="8">
    <source>
        <dbReference type="ARBA" id="ARBA00022884"/>
    </source>
</evidence>
<dbReference type="GO" id="GO:0046872">
    <property type="term" value="F:metal ion binding"/>
    <property type="evidence" value="ECO:0007669"/>
    <property type="project" value="UniProtKB-KW"/>
</dbReference>
<feature type="binding site" evidence="10">
    <location>
        <position position="241"/>
    </location>
    <ligand>
        <name>Zn(2+)</name>
        <dbReference type="ChEBI" id="CHEBI:29105"/>
    </ligand>
</feature>
<accession>A0A1T4KTI3</accession>
<evidence type="ECO:0000256" key="1">
    <source>
        <dbReference type="ARBA" id="ARBA00022490"/>
    </source>
</evidence>
<dbReference type="PANTHER" id="PTHR32120:SF11">
    <property type="entry name" value="SMALL RIBOSOMAL SUBUNIT BIOGENESIS GTPASE RSGA 1, MITOCHONDRIAL-RELATED"/>
    <property type="match status" value="1"/>
</dbReference>
<keyword evidence="3 10" id="KW-0479">Metal-binding</keyword>
<dbReference type="STRING" id="171291.SAMN02745154_00171"/>
<dbReference type="NCBIfam" id="TIGR00157">
    <property type="entry name" value="ribosome small subunit-dependent GTPase A"/>
    <property type="match status" value="1"/>
</dbReference>
<dbReference type="AlphaFoldDB" id="A0A1T4KTI3"/>
<evidence type="ECO:0000256" key="10">
    <source>
        <dbReference type="HAMAP-Rule" id="MF_01820"/>
    </source>
</evidence>
<dbReference type="GO" id="GO:0005737">
    <property type="term" value="C:cytoplasm"/>
    <property type="evidence" value="ECO:0007669"/>
    <property type="project" value="UniProtKB-SubCell"/>
</dbReference>
<keyword evidence="6 10" id="KW-0378">Hydrolase</keyword>
<feature type="binding site" evidence="10">
    <location>
        <position position="251"/>
    </location>
    <ligand>
        <name>Zn(2+)</name>
        <dbReference type="ChEBI" id="CHEBI:29105"/>
    </ligand>
</feature>
<comment type="subcellular location">
    <subcellularLocation>
        <location evidence="10">Cytoplasm</location>
    </subcellularLocation>
</comment>
<dbReference type="OrthoDB" id="9809485at2"/>
<dbReference type="GO" id="GO:0042274">
    <property type="term" value="P:ribosomal small subunit biogenesis"/>
    <property type="evidence" value="ECO:0007669"/>
    <property type="project" value="UniProtKB-UniRule"/>
</dbReference>
<evidence type="ECO:0000256" key="2">
    <source>
        <dbReference type="ARBA" id="ARBA00022517"/>
    </source>
</evidence>
<feature type="binding site" evidence="10">
    <location>
        <position position="243"/>
    </location>
    <ligand>
        <name>Zn(2+)</name>
        <dbReference type="ChEBI" id="CHEBI:29105"/>
    </ligand>
</feature>
<dbReference type="InterPro" id="IPR012340">
    <property type="entry name" value="NA-bd_OB-fold"/>
</dbReference>
<dbReference type="RefSeq" id="WP_078746923.1">
    <property type="nucleotide sequence ID" value="NZ_CP137850.1"/>
</dbReference>
<keyword evidence="4 10" id="KW-0699">rRNA-binding</keyword>
<dbReference type="Pfam" id="PF03193">
    <property type="entry name" value="RsgA_GTPase"/>
    <property type="match status" value="1"/>
</dbReference>
<dbReference type="Pfam" id="PF16745">
    <property type="entry name" value="RsgA_N"/>
    <property type="match status" value="1"/>
</dbReference>
<evidence type="ECO:0000256" key="3">
    <source>
        <dbReference type="ARBA" id="ARBA00022723"/>
    </source>
</evidence>
<keyword evidence="5 10" id="KW-0547">Nucleotide-binding</keyword>
<keyword evidence="8 10" id="KW-0694">RNA-binding</keyword>
<reference evidence="14" key="1">
    <citation type="submission" date="2017-02" db="EMBL/GenBank/DDBJ databases">
        <authorList>
            <person name="Varghese N."/>
            <person name="Submissions S."/>
        </authorList>
    </citation>
    <scope>NUCLEOTIDE SEQUENCE [LARGE SCALE GENOMIC DNA]</scope>
    <source>
        <strain evidence="14">ATCC 27862</strain>
    </source>
</reference>
<dbReference type="HAMAP" id="MF_01820">
    <property type="entry name" value="GTPase_RsgA"/>
    <property type="match status" value="1"/>
</dbReference>
<dbReference type="PROSITE" id="PS50936">
    <property type="entry name" value="ENGC_GTPASE"/>
    <property type="match status" value="1"/>
</dbReference>
<dbReference type="PROSITE" id="PS51721">
    <property type="entry name" value="G_CP"/>
    <property type="match status" value="1"/>
</dbReference>
<name>A0A1T4KTI3_9BACT</name>
<dbReference type="SUPFAM" id="SSF52540">
    <property type="entry name" value="P-loop containing nucleoside triphosphate hydrolases"/>
    <property type="match status" value="1"/>
</dbReference>
<comment type="subunit">
    <text evidence="10">Monomer. Associates with 30S ribosomal subunit, binds 16S rRNA.</text>
</comment>
<feature type="binding site" evidence="10">
    <location>
        <position position="236"/>
    </location>
    <ligand>
        <name>Zn(2+)</name>
        <dbReference type="ChEBI" id="CHEBI:29105"/>
    </ligand>
</feature>
<dbReference type="GO" id="GO:0019843">
    <property type="term" value="F:rRNA binding"/>
    <property type="evidence" value="ECO:0007669"/>
    <property type="project" value="UniProtKB-KW"/>
</dbReference>
<evidence type="ECO:0000313" key="13">
    <source>
        <dbReference type="EMBL" id="SJZ45627.1"/>
    </source>
</evidence>
<evidence type="ECO:0000256" key="4">
    <source>
        <dbReference type="ARBA" id="ARBA00022730"/>
    </source>
</evidence>
<feature type="domain" description="CP-type G" evidence="12">
    <location>
        <begin position="58"/>
        <end position="213"/>
    </location>
</feature>
<comment type="function">
    <text evidence="10">One of several proteins that assist in the late maturation steps of the functional core of the 30S ribosomal subunit. Helps release RbfA from mature subunits. May play a role in the assembly of ribosomal proteins into the subunit. Circularly permuted GTPase that catalyzes slow GTP hydrolysis, GTPase activity is stimulated by the 30S ribosomal subunit.</text>
</comment>
<comment type="similarity">
    <text evidence="10">Belongs to the TRAFAC class YlqF/YawG GTPase family. RsgA subfamily.</text>
</comment>
<gene>
    <name evidence="10" type="primary">rsgA</name>
    <name evidence="13" type="ORF">SAMN02745154_00171</name>
</gene>
<dbReference type="InterPro" id="IPR027417">
    <property type="entry name" value="P-loop_NTPase"/>
</dbReference>
<keyword evidence="14" id="KW-1185">Reference proteome</keyword>
<evidence type="ECO:0000259" key="12">
    <source>
        <dbReference type="PROSITE" id="PS51721"/>
    </source>
</evidence>
<dbReference type="SUPFAM" id="SSF50249">
    <property type="entry name" value="Nucleic acid-binding proteins"/>
    <property type="match status" value="1"/>
</dbReference>
<keyword evidence="9 10" id="KW-0342">GTP-binding</keyword>
<keyword evidence="2 10" id="KW-0690">Ribosome biogenesis</keyword>
<comment type="cofactor">
    <cofactor evidence="10">
        <name>Zn(2+)</name>
        <dbReference type="ChEBI" id="CHEBI:29105"/>
    </cofactor>
    <text evidence="10">Binds 1 zinc ion per subunit.</text>
</comment>
<organism evidence="13 14">
    <name type="scientific">Mycoplasmopsis verecunda</name>
    <dbReference type="NCBI Taxonomy" id="171291"/>
    <lineage>
        <taxon>Bacteria</taxon>
        <taxon>Bacillati</taxon>
        <taxon>Mycoplasmatota</taxon>
        <taxon>Mycoplasmoidales</taxon>
        <taxon>Metamycoplasmataceae</taxon>
        <taxon>Mycoplasmopsis</taxon>
    </lineage>
</organism>
<sequence length="282" mass="32017">MQYKVLKSVSGIYTVRNENNETLEIPASGKLRYLEQSPIVGDNVIVENGVIVNILPRENFFIRPKVANIDQMIVFMSIEKPKFQSFLVDKYFAIIESKNIEPVLFITKSDLNPEEANQIASLYRGMKYHVELIDNVSGYNHNHLIDIFTGKYSVFMGQSGVGKTTTINALGNHSFSTQEISKALGRGKHTTRVVSIIDFNGGYLIDTPGFSSLTLDLSKEQLSKSFKIFRELSKSCKFRNCLHYNENIDNCAIKQNIGTKLIPQIRYNNYIKLLDELSKGER</sequence>
<evidence type="ECO:0000259" key="11">
    <source>
        <dbReference type="PROSITE" id="PS50936"/>
    </source>
</evidence>
<evidence type="ECO:0000313" key="14">
    <source>
        <dbReference type="Proteomes" id="UP000190389"/>
    </source>
</evidence>
<dbReference type="GO" id="GO:0003924">
    <property type="term" value="F:GTPase activity"/>
    <property type="evidence" value="ECO:0007669"/>
    <property type="project" value="UniProtKB-UniRule"/>
</dbReference>
<feature type="binding site" evidence="10">
    <location>
        <begin position="157"/>
        <end position="165"/>
    </location>
    <ligand>
        <name>GTP</name>
        <dbReference type="ChEBI" id="CHEBI:37565"/>
    </ligand>
</feature>
<dbReference type="Gene3D" id="2.40.50.140">
    <property type="entry name" value="Nucleic acid-binding proteins"/>
    <property type="match status" value="1"/>
</dbReference>
<dbReference type="InterPro" id="IPR030378">
    <property type="entry name" value="G_CP_dom"/>
</dbReference>
<dbReference type="GO" id="GO:0005525">
    <property type="term" value="F:GTP binding"/>
    <property type="evidence" value="ECO:0007669"/>
    <property type="project" value="UniProtKB-UniRule"/>
</dbReference>
<dbReference type="EMBL" id="FUXF01000004">
    <property type="protein sequence ID" value="SJZ45627.1"/>
    <property type="molecule type" value="Genomic_DNA"/>
</dbReference>
<dbReference type="InterPro" id="IPR031944">
    <property type="entry name" value="RsgA_N"/>
</dbReference>
<keyword evidence="1 10" id="KW-0963">Cytoplasm</keyword>
<dbReference type="EC" id="3.6.1.-" evidence="10"/>
<evidence type="ECO:0000256" key="6">
    <source>
        <dbReference type="ARBA" id="ARBA00022801"/>
    </source>
</evidence>
<evidence type="ECO:0000256" key="7">
    <source>
        <dbReference type="ARBA" id="ARBA00022833"/>
    </source>
</evidence>
<dbReference type="PANTHER" id="PTHR32120">
    <property type="entry name" value="SMALL RIBOSOMAL SUBUNIT BIOGENESIS GTPASE RSGA"/>
    <property type="match status" value="1"/>
</dbReference>
<dbReference type="Gene3D" id="3.40.50.300">
    <property type="entry name" value="P-loop containing nucleotide triphosphate hydrolases"/>
    <property type="match status" value="1"/>
</dbReference>
<evidence type="ECO:0000256" key="9">
    <source>
        <dbReference type="ARBA" id="ARBA00023134"/>
    </source>
</evidence>
<dbReference type="CDD" id="cd01854">
    <property type="entry name" value="YjeQ_EngC"/>
    <property type="match status" value="1"/>
</dbReference>
<dbReference type="InterPro" id="IPR004881">
    <property type="entry name" value="Ribosome_biogen_GTPase_RsgA"/>
</dbReference>
<feature type="binding site" evidence="10">
    <location>
        <begin position="107"/>
        <end position="110"/>
    </location>
    <ligand>
        <name>GTP</name>
        <dbReference type="ChEBI" id="CHEBI:37565"/>
    </ligand>
</feature>
<proteinExistence type="inferred from homology"/>
<dbReference type="Gene3D" id="1.10.40.50">
    <property type="entry name" value="Probable gtpase engc, domain 3"/>
    <property type="match status" value="1"/>
</dbReference>
<protein>
    <recommendedName>
        <fullName evidence="10">Small ribosomal subunit biogenesis GTPase RsgA</fullName>
        <ecNumber evidence="10">3.6.1.-</ecNumber>
    </recommendedName>
</protein>
<dbReference type="InterPro" id="IPR010914">
    <property type="entry name" value="RsgA_GTPase_dom"/>
</dbReference>
<dbReference type="Proteomes" id="UP000190389">
    <property type="component" value="Unassembled WGS sequence"/>
</dbReference>
<evidence type="ECO:0000256" key="5">
    <source>
        <dbReference type="ARBA" id="ARBA00022741"/>
    </source>
</evidence>
<keyword evidence="7 10" id="KW-0862">Zinc</keyword>